<name>A0A383REL3_PAEAL</name>
<dbReference type="GO" id="GO:0080120">
    <property type="term" value="P:CAAX-box protein maturation"/>
    <property type="evidence" value="ECO:0007669"/>
    <property type="project" value="UniProtKB-ARBA"/>
</dbReference>
<keyword evidence="1" id="KW-1133">Transmembrane helix</keyword>
<dbReference type="InterPro" id="IPR003675">
    <property type="entry name" value="Rce1/LyrA-like_dom"/>
</dbReference>
<feature type="transmembrane region" description="Helical" evidence="1">
    <location>
        <begin position="49"/>
        <end position="66"/>
    </location>
</feature>
<protein>
    <submittedName>
        <fullName evidence="3">Abortive infection protein</fullName>
    </submittedName>
</protein>
<feature type="transmembrane region" description="Helical" evidence="1">
    <location>
        <begin position="163"/>
        <end position="181"/>
    </location>
</feature>
<dbReference type="Proteomes" id="UP000304148">
    <property type="component" value="Chromosome"/>
</dbReference>
<dbReference type="EMBL" id="LS992241">
    <property type="protein sequence ID" value="SYX85293.1"/>
    <property type="molecule type" value="Genomic_DNA"/>
</dbReference>
<reference evidence="4" key="1">
    <citation type="submission" date="2018-08" db="EMBL/GenBank/DDBJ databases">
        <authorList>
            <person name="Chevrot R."/>
        </authorList>
    </citation>
    <scope>NUCLEOTIDE SEQUENCE [LARGE SCALE GENOMIC DNA]</scope>
</reference>
<dbReference type="RefSeq" id="WP_138186981.1">
    <property type="nucleotide sequence ID" value="NZ_LS992241.1"/>
</dbReference>
<feature type="transmembrane region" description="Helical" evidence="1">
    <location>
        <begin position="215"/>
        <end position="233"/>
    </location>
</feature>
<evidence type="ECO:0000313" key="4">
    <source>
        <dbReference type="Proteomes" id="UP000304148"/>
    </source>
</evidence>
<evidence type="ECO:0000256" key="1">
    <source>
        <dbReference type="SAM" id="Phobius"/>
    </source>
</evidence>
<proteinExistence type="predicted"/>
<keyword evidence="1" id="KW-0472">Membrane</keyword>
<keyword evidence="1" id="KW-0812">Transmembrane</keyword>
<feature type="transmembrane region" description="Helical" evidence="1">
    <location>
        <begin position="86"/>
        <end position="110"/>
    </location>
</feature>
<accession>A0A383REL3</accession>
<evidence type="ECO:0000259" key="2">
    <source>
        <dbReference type="Pfam" id="PF02517"/>
    </source>
</evidence>
<dbReference type="GO" id="GO:0004175">
    <property type="term" value="F:endopeptidase activity"/>
    <property type="evidence" value="ECO:0007669"/>
    <property type="project" value="UniProtKB-ARBA"/>
</dbReference>
<evidence type="ECO:0000313" key="3">
    <source>
        <dbReference type="EMBL" id="SYX85293.1"/>
    </source>
</evidence>
<dbReference type="Pfam" id="PF02517">
    <property type="entry name" value="Rce1-like"/>
    <property type="match status" value="1"/>
</dbReference>
<dbReference type="AlphaFoldDB" id="A0A383REL3"/>
<organism evidence="3 4">
    <name type="scientific">Paenibacillus alvei</name>
    <name type="common">Bacillus alvei</name>
    <dbReference type="NCBI Taxonomy" id="44250"/>
    <lineage>
        <taxon>Bacteria</taxon>
        <taxon>Bacillati</taxon>
        <taxon>Bacillota</taxon>
        <taxon>Bacilli</taxon>
        <taxon>Bacillales</taxon>
        <taxon>Paenibacillaceae</taxon>
        <taxon>Paenibacillus</taxon>
    </lineage>
</organism>
<feature type="transmembrane region" description="Helical" evidence="1">
    <location>
        <begin position="240"/>
        <end position="260"/>
    </location>
</feature>
<gene>
    <name evidence="3" type="ORF">PBLR_13715</name>
</gene>
<sequence>MNFTLLRNVACLFLVGSLMISLQTQNYILMSLWVCCTGLLFIYKPMRSFLLTTIGLGVGFALYLFINSNWVIDVEPKEWHILLNRLSLICILIPLLGLAFIQKLPFMLYAKKPLWNERIDIPFIWSGFRQSKVNVFLLVAIAATSLGFMPLVIRNGWGHVQEIWLFALAFSIINVLEEIIWRGVLLSRFSEQLGDKWAVIVTSAGFGLQHYSLGYPWGVCIAFALGGLYFGGITIKSNSLIPVVVWHTWMNVLMIFSGLFL</sequence>
<feature type="domain" description="CAAX prenyl protease 2/Lysostaphin resistance protein A-like" evidence="2">
    <location>
        <begin position="161"/>
        <end position="252"/>
    </location>
</feature>
<feature type="transmembrane region" description="Helical" evidence="1">
    <location>
        <begin position="131"/>
        <end position="151"/>
    </location>
</feature>